<protein>
    <submittedName>
        <fullName evidence="1">Uncharacterized protein</fullName>
    </submittedName>
</protein>
<gene>
    <name evidence="1" type="ORF">J3R30DRAFT_3478900</name>
</gene>
<comment type="caution">
    <text evidence="1">The sequence shown here is derived from an EMBL/GenBank/DDBJ whole genome shotgun (WGS) entry which is preliminary data.</text>
</comment>
<dbReference type="Proteomes" id="UP001150266">
    <property type="component" value="Unassembled WGS sequence"/>
</dbReference>
<keyword evidence="2" id="KW-1185">Reference proteome</keyword>
<accession>A0A9W9DMP3</accession>
<organism evidence="1 2">
    <name type="scientific">Lentinula aciculospora</name>
    <dbReference type="NCBI Taxonomy" id="153920"/>
    <lineage>
        <taxon>Eukaryota</taxon>
        <taxon>Fungi</taxon>
        <taxon>Dikarya</taxon>
        <taxon>Basidiomycota</taxon>
        <taxon>Agaricomycotina</taxon>
        <taxon>Agaricomycetes</taxon>
        <taxon>Agaricomycetidae</taxon>
        <taxon>Agaricales</taxon>
        <taxon>Marasmiineae</taxon>
        <taxon>Omphalotaceae</taxon>
        <taxon>Lentinula</taxon>
    </lineage>
</organism>
<proteinExistence type="predicted"/>
<evidence type="ECO:0000313" key="1">
    <source>
        <dbReference type="EMBL" id="KAJ4478074.1"/>
    </source>
</evidence>
<evidence type="ECO:0000313" key="2">
    <source>
        <dbReference type="Proteomes" id="UP001150266"/>
    </source>
</evidence>
<dbReference type="EMBL" id="JAOTPV010000009">
    <property type="protein sequence ID" value="KAJ4478074.1"/>
    <property type="molecule type" value="Genomic_DNA"/>
</dbReference>
<sequence>MSNSELKLRGMYFDTLNLPNIKPSDLTQSPIIKFTRKAIPTTGGHQSKFNVVVLVTLEISHIDINGILEELSGYEYLGMVIAKFLNMFFIHRLDTPSAVGKLSNSHCESCFLNNLC</sequence>
<dbReference type="AlphaFoldDB" id="A0A9W9DMP3"/>
<reference evidence="1" key="1">
    <citation type="submission" date="2022-08" db="EMBL/GenBank/DDBJ databases">
        <title>A Global Phylogenomic Analysis of the Shiitake Genus Lentinula.</title>
        <authorList>
            <consortium name="DOE Joint Genome Institute"/>
            <person name="Sierra-Patev S."/>
            <person name="Min B."/>
            <person name="Naranjo-Ortiz M."/>
            <person name="Looney B."/>
            <person name="Konkel Z."/>
            <person name="Slot J.C."/>
            <person name="Sakamoto Y."/>
            <person name="Steenwyk J.L."/>
            <person name="Rokas A."/>
            <person name="Carro J."/>
            <person name="Camarero S."/>
            <person name="Ferreira P."/>
            <person name="Molpeceres G."/>
            <person name="Ruiz-Duenas F.J."/>
            <person name="Serrano A."/>
            <person name="Henrissat B."/>
            <person name="Drula E."/>
            <person name="Hughes K.W."/>
            <person name="Mata J.L."/>
            <person name="Ishikawa N.K."/>
            <person name="Vargas-Isla R."/>
            <person name="Ushijima S."/>
            <person name="Smith C.A."/>
            <person name="Ahrendt S."/>
            <person name="Andreopoulos W."/>
            <person name="He G."/>
            <person name="Labutti K."/>
            <person name="Lipzen A."/>
            <person name="Ng V."/>
            <person name="Riley R."/>
            <person name="Sandor L."/>
            <person name="Barry K."/>
            <person name="Martinez A.T."/>
            <person name="Xiao Y."/>
            <person name="Gibbons J.G."/>
            <person name="Terashima K."/>
            <person name="Grigoriev I.V."/>
            <person name="Hibbett D.S."/>
        </authorList>
    </citation>
    <scope>NUCLEOTIDE SEQUENCE</scope>
    <source>
        <strain evidence="1">JLM2183</strain>
    </source>
</reference>
<name>A0A9W9DMP3_9AGAR</name>